<proteinExistence type="predicted"/>
<organism evidence="1 2">
    <name type="scientific">Loa loa</name>
    <name type="common">Eye worm</name>
    <name type="synonym">Filaria loa</name>
    <dbReference type="NCBI Taxonomy" id="7209"/>
    <lineage>
        <taxon>Eukaryota</taxon>
        <taxon>Metazoa</taxon>
        <taxon>Ecdysozoa</taxon>
        <taxon>Nematoda</taxon>
        <taxon>Chromadorea</taxon>
        <taxon>Rhabditida</taxon>
        <taxon>Spirurina</taxon>
        <taxon>Spiruromorpha</taxon>
        <taxon>Filarioidea</taxon>
        <taxon>Onchocercidae</taxon>
        <taxon>Loa</taxon>
    </lineage>
</organism>
<reference evidence="1" key="1">
    <citation type="submission" date="2012-04" db="EMBL/GenBank/DDBJ databases">
        <title>The Genome Sequence of Loa loa.</title>
        <authorList>
            <consortium name="The Broad Institute Genome Sequencing Platform"/>
            <consortium name="Broad Institute Genome Sequencing Center for Infectious Disease"/>
            <person name="Nutman T.B."/>
            <person name="Fink D.L."/>
            <person name="Russ C."/>
            <person name="Young S."/>
            <person name="Zeng Q."/>
            <person name="Gargeya S."/>
            <person name="Alvarado L."/>
            <person name="Berlin A."/>
            <person name="Chapman S.B."/>
            <person name="Chen Z."/>
            <person name="Freedman E."/>
            <person name="Gellesch M."/>
            <person name="Goldberg J."/>
            <person name="Griggs A."/>
            <person name="Gujja S."/>
            <person name="Heilman E.R."/>
            <person name="Heiman D."/>
            <person name="Howarth C."/>
            <person name="Mehta T."/>
            <person name="Neiman D."/>
            <person name="Pearson M."/>
            <person name="Roberts A."/>
            <person name="Saif S."/>
            <person name="Shea T."/>
            <person name="Shenoy N."/>
            <person name="Sisk P."/>
            <person name="Stolte C."/>
            <person name="Sykes S."/>
            <person name="White J."/>
            <person name="Yandava C."/>
            <person name="Haas B."/>
            <person name="Henn M.R."/>
            <person name="Nusbaum C."/>
            <person name="Birren B."/>
        </authorList>
    </citation>
    <scope>NUCLEOTIDE SEQUENCE [LARGE SCALE GENOMIC DNA]</scope>
</reference>
<accession>A0A1I7VII0</accession>
<sequence>MPIVARGKEMSFTIADNSGEYFNVEENCANDHDFISRIKNQLEVIFLPYFYVFVMGYRSSPVNKCDCLAVDFLAHESMCHLTFILRVAISQLMNSRNTSAFINVISCYKTSRDDFTSVFPTLKILISHICNYHIKHPIALDRPV</sequence>
<evidence type="ECO:0000313" key="2">
    <source>
        <dbReference type="WBParaSite" id="EN70_2927"/>
    </source>
</evidence>
<reference evidence="2" key="2">
    <citation type="submission" date="2016-11" db="UniProtKB">
        <authorList>
            <consortium name="WormBaseParasite"/>
        </authorList>
    </citation>
    <scope>IDENTIFICATION</scope>
</reference>
<dbReference type="WBParaSite" id="EN70_2927">
    <property type="protein sequence ID" value="EN70_2927"/>
    <property type="gene ID" value="EN70_2927"/>
</dbReference>
<protein>
    <submittedName>
        <fullName evidence="2">Transposase</fullName>
    </submittedName>
</protein>
<evidence type="ECO:0000313" key="1">
    <source>
        <dbReference type="Proteomes" id="UP000095285"/>
    </source>
</evidence>
<keyword evidence="1" id="KW-1185">Reference proteome</keyword>
<dbReference type="AlphaFoldDB" id="A0A1I7VII0"/>
<name>A0A1I7VII0_LOALO</name>
<dbReference type="Proteomes" id="UP000095285">
    <property type="component" value="Unassembled WGS sequence"/>
</dbReference>